<dbReference type="AlphaFoldDB" id="A0A376BC95"/>
<keyword evidence="1" id="KW-0472">Membrane</keyword>
<keyword evidence="1" id="KW-0812">Transmembrane</keyword>
<protein>
    <submittedName>
        <fullName evidence="2">Uncharacterized protein</fullName>
    </submittedName>
</protein>
<name>A0A376BC95_9ASCO</name>
<dbReference type="Proteomes" id="UP000262825">
    <property type="component" value="Unassembled WGS sequence"/>
</dbReference>
<accession>A0A376BC95</accession>
<dbReference type="VEuPathDB" id="FungiDB:SCODWIG_04010"/>
<keyword evidence="3" id="KW-1185">Reference proteome</keyword>
<reference evidence="3" key="1">
    <citation type="submission" date="2018-06" db="EMBL/GenBank/DDBJ databases">
        <authorList>
            <person name="Guldener U."/>
        </authorList>
    </citation>
    <scope>NUCLEOTIDE SEQUENCE [LARGE SCALE GENOMIC DNA]</scope>
    <source>
        <strain evidence="3">UTAD17</strain>
    </source>
</reference>
<evidence type="ECO:0000313" key="2">
    <source>
        <dbReference type="EMBL" id="SSD62247.1"/>
    </source>
</evidence>
<gene>
    <name evidence="2" type="ORF">SCODWIG_04010</name>
</gene>
<feature type="transmembrane region" description="Helical" evidence="1">
    <location>
        <begin position="6"/>
        <end position="31"/>
    </location>
</feature>
<keyword evidence="1" id="KW-1133">Transmembrane helix</keyword>
<evidence type="ECO:0000313" key="3">
    <source>
        <dbReference type="Proteomes" id="UP000262825"/>
    </source>
</evidence>
<proteinExistence type="predicted"/>
<sequence>MSINLFTFILGFIPLAAIFAIMILEFAIAIIQAYV</sequence>
<dbReference type="EMBL" id="UFAJ01001334">
    <property type="protein sequence ID" value="SSD62247.1"/>
    <property type="molecule type" value="Genomic_DNA"/>
</dbReference>
<evidence type="ECO:0000256" key="1">
    <source>
        <dbReference type="SAM" id="Phobius"/>
    </source>
</evidence>
<organism evidence="2 3">
    <name type="scientific">Saccharomycodes ludwigii</name>
    <dbReference type="NCBI Taxonomy" id="36035"/>
    <lineage>
        <taxon>Eukaryota</taxon>
        <taxon>Fungi</taxon>
        <taxon>Dikarya</taxon>
        <taxon>Ascomycota</taxon>
        <taxon>Saccharomycotina</taxon>
        <taxon>Saccharomycetes</taxon>
        <taxon>Saccharomycodales</taxon>
        <taxon>Saccharomycodaceae</taxon>
        <taxon>Saccharomycodes</taxon>
    </lineage>
</organism>